<dbReference type="OrthoDB" id="5317514at2759"/>
<comment type="caution">
    <text evidence="2">The sequence shown here is derived from an EMBL/GenBank/DDBJ whole genome shotgun (WGS) entry which is preliminary data.</text>
</comment>
<organism evidence="2 3">
    <name type="scientific">Portunus trituberculatus</name>
    <name type="common">Swimming crab</name>
    <name type="synonym">Neptunus trituberculatus</name>
    <dbReference type="NCBI Taxonomy" id="210409"/>
    <lineage>
        <taxon>Eukaryota</taxon>
        <taxon>Metazoa</taxon>
        <taxon>Ecdysozoa</taxon>
        <taxon>Arthropoda</taxon>
        <taxon>Crustacea</taxon>
        <taxon>Multicrustacea</taxon>
        <taxon>Malacostraca</taxon>
        <taxon>Eumalacostraca</taxon>
        <taxon>Eucarida</taxon>
        <taxon>Decapoda</taxon>
        <taxon>Pleocyemata</taxon>
        <taxon>Brachyura</taxon>
        <taxon>Eubrachyura</taxon>
        <taxon>Portunoidea</taxon>
        <taxon>Portunidae</taxon>
        <taxon>Portuninae</taxon>
        <taxon>Portunus</taxon>
    </lineage>
</organism>
<reference evidence="2 3" key="1">
    <citation type="submission" date="2019-05" db="EMBL/GenBank/DDBJ databases">
        <title>Another draft genome of Portunus trituberculatus and its Hox gene families provides insights of decapod evolution.</title>
        <authorList>
            <person name="Jeong J.-H."/>
            <person name="Song I."/>
            <person name="Kim S."/>
            <person name="Choi T."/>
            <person name="Kim D."/>
            <person name="Ryu S."/>
            <person name="Kim W."/>
        </authorList>
    </citation>
    <scope>NUCLEOTIDE SEQUENCE [LARGE SCALE GENOMIC DNA]</scope>
    <source>
        <tissue evidence="2">Muscle</tissue>
    </source>
</reference>
<keyword evidence="1" id="KW-0732">Signal</keyword>
<proteinExistence type="predicted"/>
<accession>A0A5B7EKG7</accession>
<evidence type="ECO:0000256" key="1">
    <source>
        <dbReference type="SAM" id="SignalP"/>
    </source>
</evidence>
<feature type="chain" id="PRO_5022706437" evidence="1">
    <location>
        <begin position="22"/>
        <end position="130"/>
    </location>
</feature>
<sequence length="130" mass="15050">MFSQSNLTFHLLVSQPLLLTSQCIQEHKKMREGARGCQAYTLQSLFSFDACFKMDNDAGTRTGLRLHYTIEEQPYQDRPLPRVRFADSTPNEPSEVHRNITLRPEDMGRFRCSKEIVYLLVRNLVVLCIA</sequence>
<feature type="signal peptide" evidence="1">
    <location>
        <begin position="1"/>
        <end position="21"/>
    </location>
</feature>
<protein>
    <submittedName>
        <fullName evidence="2">Uncharacterized protein</fullName>
    </submittedName>
</protein>
<dbReference type="Gene3D" id="2.60.40.1460">
    <property type="entry name" value="Integrin domains. Chain A, domain 2"/>
    <property type="match status" value="1"/>
</dbReference>
<dbReference type="EMBL" id="VSRR010003184">
    <property type="protein sequence ID" value="MPC35040.1"/>
    <property type="molecule type" value="Genomic_DNA"/>
</dbReference>
<dbReference type="AlphaFoldDB" id="A0A5B7EKG7"/>
<name>A0A5B7EKG7_PORTR</name>
<evidence type="ECO:0000313" key="3">
    <source>
        <dbReference type="Proteomes" id="UP000324222"/>
    </source>
</evidence>
<evidence type="ECO:0000313" key="2">
    <source>
        <dbReference type="EMBL" id="MPC35040.1"/>
    </source>
</evidence>
<gene>
    <name evidence="2" type="ORF">E2C01_028449</name>
</gene>
<keyword evidence="3" id="KW-1185">Reference proteome</keyword>
<dbReference type="Proteomes" id="UP000324222">
    <property type="component" value="Unassembled WGS sequence"/>
</dbReference>